<dbReference type="AlphaFoldDB" id="A0A8K0T1X9"/>
<dbReference type="GO" id="GO:0005506">
    <property type="term" value="F:iron ion binding"/>
    <property type="evidence" value="ECO:0007669"/>
    <property type="project" value="InterPro"/>
</dbReference>
<keyword evidence="9 13" id="KW-0408">Iron</keyword>
<evidence type="ECO:0000256" key="3">
    <source>
        <dbReference type="ARBA" id="ARBA00004685"/>
    </source>
</evidence>
<comment type="caution">
    <text evidence="16">The sequence shown here is derived from an EMBL/GenBank/DDBJ whole genome shotgun (WGS) entry which is preliminary data.</text>
</comment>
<dbReference type="PANTHER" id="PTHR24304:SF2">
    <property type="entry name" value="24-HYDROXYCHOLESTEROL 7-ALPHA-HYDROXYLASE"/>
    <property type="match status" value="1"/>
</dbReference>
<organism evidence="16 17">
    <name type="scientific">Stachybotrys elegans</name>
    <dbReference type="NCBI Taxonomy" id="80388"/>
    <lineage>
        <taxon>Eukaryota</taxon>
        <taxon>Fungi</taxon>
        <taxon>Dikarya</taxon>
        <taxon>Ascomycota</taxon>
        <taxon>Pezizomycotina</taxon>
        <taxon>Sordariomycetes</taxon>
        <taxon>Hypocreomycetidae</taxon>
        <taxon>Hypocreales</taxon>
        <taxon>Stachybotryaceae</taxon>
        <taxon>Stachybotrys</taxon>
    </lineage>
</organism>
<evidence type="ECO:0000256" key="8">
    <source>
        <dbReference type="ARBA" id="ARBA00023002"/>
    </source>
</evidence>
<keyword evidence="5 13" id="KW-0349">Heme</keyword>
<comment type="subcellular location">
    <subcellularLocation>
        <location evidence="2">Endoplasmic reticulum membrane</location>
        <topology evidence="2">Single-pass membrane protein</topology>
    </subcellularLocation>
</comment>
<dbReference type="PANTHER" id="PTHR24304">
    <property type="entry name" value="CYTOCHROME P450 FAMILY 7"/>
    <property type="match status" value="1"/>
</dbReference>
<dbReference type="OrthoDB" id="1055148at2759"/>
<evidence type="ECO:0000256" key="10">
    <source>
        <dbReference type="ARBA" id="ARBA00023033"/>
    </source>
</evidence>
<dbReference type="InterPro" id="IPR002403">
    <property type="entry name" value="Cyt_P450_E_grp-IV"/>
</dbReference>
<keyword evidence="15" id="KW-0812">Transmembrane</keyword>
<comment type="cofactor">
    <cofactor evidence="1 13">
        <name>heme</name>
        <dbReference type="ChEBI" id="CHEBI:30413"/>
    </cofactor>
</comment>
<sequence length="525" mass="58622">MGILEDALAHPVAQEFMALSLGYQVAIGFAAFVTLSIVLNVASQILFKNPNEPPMVFHLLPFFGSTIIYGMDPPTFFRKNRAKYGDVFTFILLGKKTTVAVGPAGNDFILNGKLKDVNAEEIYTVLTTPVFGRDVVYDCPNAKLMEQKKFMKIALTTEAFRSYVPIISGEVRDYIKRSPAFKGQSGIVDIPKKMAEITIFTASHALQGQAIRKKFDESLAALYHDLDMGFTPVNFILHWAPLPWNQKRDHAQSTVAKVYMDTIKERRANRDDDHELDMMKHLMSSTYKNGTPVPDHEIAHMMIALLMAGQHSSSSTSSWIMLRLAQNPQIVEELYQEQVKALGADLPPLQYEDLAKLPLNQAIIKETLRLHAPIHSIMRAVKSPMPVPGTKYVIPTSHTLLAAPGVSASDPNFFPNPEVWDPHRWEANSPNAPIMHGEEDEEKIDYGYGLVSKGGKSPYLPFGAGRHRCIGEQFANLQLQTITAEIVRAFKLSNVDGGNTIIGTDYASLFSRPLEPANIRWERRN</sequence>
<dbReference type="InterPro" id="IPR017972">
    <property type="entry name" value="Cyt_P450_CS"/>
</dbReference>
<reference evidence="16" key="1">
    <citation type="journal article" date="2021" name="Nat. Commun.">
        <title>Genetic determinants of endophytism in the Arabidopsis root mycobiome.</title>
        <authorList>
            <person name="Mesny F."/>
            <person name="Miyauchi S."/>
            <person name="Thiergart T."/>
            <person name="Pickel B."/>
            <person name="Atanasova L."/>
            <person name="Karlsson M."/>
            <person name="Huettel B."/>
            <person name="Barry K.W."/>
            <person name="Haridas S."/>
            <person name="Chen C."/>
            <person name="Bauer D."/>
            <person name="Andreopoulos W."/>
            <person name="Pangilinan J."/>
            <person name="LaButti K."/>
            <person name="Riley R."/>
            <person name="Lipzen A."/>
            <person name="Clum A."/>
            <person name="Drula E."/>
            <person name="Henrissat B."/>
            <person name="Kohler A."/>
            <person name="Grigoriev I.V."/>
            <person name="Martin F.M."/>
            <person name="Hacquard S."/>
        </authorList>
    </citation>
    <scope>NUCLEOTIDE SEQUENCE</scope>
    <source>
        <strain evidence="16">MPI-CAGE-CH-0235</strain>
    </source>
</reference>
<dbReference type="FunFam" id="1.10.630.10:FF:000033">
    <property type="entry name" value="14-alpha sterol demethylase"/>
    <property type="match status" value="1"/>
</dbReference>
<dbReference type="GO" id="GO:0008398">
    <property type="term" value="F:sterol 14-demethylase activity"/>
    <property type="evidence" value="ECO:0007669"/>
    <property type="project" value="UniProtKB-ARBA"/>
</dbReference>
<accession>A0A8K0T1X9</accession>
<dbReference type="InterPro" id="IPR050529">
    <property type="entry name" value="CYP450_sterol_14alpha_dmase"/>
</dbReference>
<dbReference type="PRINTS" id="PR00465">
    <property type="entry name" value="EP450IV"/>
</dbReference>
<keyword evidence="11 15" id="KW-0472">Membrane</keyword>
<evidence type="ECO:0000256" key="5">
    <source>
        <dbReference type="ARBA" id="ARBA00022617"/>
    </source>
</evidence>
<keyword evidence="6 13" id="KW-0479">Metal-binding</keyword>
<evidence type="ECO:0000313" key="16">
    <source>
        <dbReference type="EMBL" id="KAH7328656.1"/>
    </source>
</evidence>
<dbReference type="PRINTS" id="PR00385">
    <property type="entry name" value="P450"/>
</dbReference>
<dbReference type="Proteomes" id="UP000813444">
    <property type="component" value="Unassembled WGS sequence"/>
</dbReference>
<comment type="similarity">
    <text evidence="4 14">Belongs to the cytochrome P450 family.</text>
</comment>
<proteinExistence type="inferred from homology"/>
<keyword evidence="8 14" id="KW-0560">Oxidoreductase</keyword>
<dbReference type="InterPro" id="IPR036396">
    <property type="entry name" value="Cyt_P450_sf"/>
</dbReference>
<dbReference type="GO" id="GO:0020037">
    <property type="term" value="F:heme binding"/>
    <property type="evidence" value="ECO:0007669"/>
    <property type="project" value="InterPro"/>
</dbReference>
<gene>
    <name evidence="16" type="ORF">B0I35DRAFT_367018</name>
</gene>
<feature type="transmembrane region" description="Helical" evidence="15">
    <location>
        <begin position="54"/>
        <end position="71"/>
    </location>
</feature>
<evidence type="ECO:0000256" key="14">
    <source>
        <dbReference type="RuleBase" id="RU000461"/>
    </source>
</evidence>
<keyword evidence="10 14" id="KW-0503">Monooxygenase</keyword>
<dbReference type="Gene3D" id="1.10.630.10">
    <property type="entry name" value="Cytochrome P450"/>
    <property type="match status" value="1"/>
</dbReference>
<dbReference type="CDD" id="cd11042">
    <property type="entry name" value="CYP51-like"/>
    <property type="match status" value="1"/>
</dbReference>
<keyword evidence="15" id="KW-1133">Transmembrane helix</keyword>
<feature type="transmembrane region" description="Helical" evidence="15">
    <location>
        <begin position="21"/>
        <end position="42"/>
    </location>
</feature>
<evidence type="ECO:0000256" key="11">
    <source>
        <dbReference type="ARBA" id="ARBA00023136"/>
    </source>
</evidence>
<evidence type="ECO:0000256" key="13">
    <source>
        <dbReference type="PIRSR" id="PIRSR602403-1"/>
    </source>
</evidence>
<evidence type="ECO:0000256" key="7">
    <source>
        <dbReference type="ARBA" id="ARBA00022824"/>
    </source>
</evidence>
<dbReference type="Pfam" id="PF00067">
    <property type="entry name" value="p450"/>
    <property type="match status" value="1"/>
</dbReference>
<feature type="binding site" description="axial binding residue" evidence="13">
    <location>
        <position position="469"/>
    </location>
    <ligand>
        <name>heme</name>
        <dbReference type="ChEBI" id="CHEBI:30413"/>
    </ligand>
    <ligandPart>
        <name>Fe</name>
        <dbReference type="ChEBI" id="CHEBI:18248"/>
    </ligandPart>
</feature>
<evidence type="ECO:0000256" key="15">
    <source>
        <dbReference type="SAM" id="Phobius"/>
    </source>
</evidence>
<dbReference type="EMBL" id="JAGPNK010000001">
    <property type="protein sequence ID" value="KAH7328656.1"/>
    <property type="molecule type" value="Genomic_DNA"/>
</dbReference>
<evidence type="ECO:0000256" key="12">
    <source>
        <dbReference type="ARBA" id="ARBA00029435"/>
    </source>
</evidence>
<keyword evidence="7" id="KW-0256">Endoplasmic reticulum</keyword>
<comment type="pathway">
    <text evidence="3">Mycotoxin biosynthesis.</text>
</comment>
<evidence type="ECO:0000256" key="2">
    <source>
        <dbReference type="ARBA" id="ARBA00004389"/>
    </source>
</evidence>
<comment type="pathway">
    <text evidence="12">Steroid metabolism; ergosterol biosynthesis.</text>
</comment>
<protein>
    <submittedName>
        <fullName evidence="16">Cytochrome P450 CYP51F1</fullName>
    </submittedName>
</protein>
<evidence type="ECO:0000256" key="4">
    <source>
        <dbReference type="ARBA" id="ARBA00010617"/>
    </source>
</evidence>
<evidence type="ECO:0000256" key="6">
    <source>
        <dbReference type="ARBA" id="ARBA00022723"/>
    </source>
</evidence>
<keyword evidence="17" id="KW-1185">Reference proteome</keyword>
<dbReference type="PROSITE" id="PS00086">
    <property type="entry name" value="CYTOCHROME_P450"/>
    <property type="match status" value="1"/>
</dbReference>
<evidence type="ECO:0000256" key="1">
    <source>
        <dbReference type="ARBA" id="ARBA00001971"/>
    </source>
</evidence>
<evidence type="ECO:0000313" key="17">
    <source>
        <dbReference type="Proteomes" id="UP000813444"/>
    </source>
</evidence>
<dbReference type="SUPFAM" id="SSF48264">
    <property type="entry name" value="Cytochrome P450"/>
    <property type="match status" value="1"/>
</dbReference>
<name>A0A8K0T1X9_9HYPO</name>
<dbReference type="GO" id="GO:0005789">
    <property type="term" value="C:endoplasmic reticulum membrane"/>
    <property type="evidence" value="ECO:0007669"/>
    <property type="project" value="UniProtKB-SubCell"/>
</dbReference>
<dbReference type="InterPro" id="IPR001128">
    <property type="entry name" value="Cyt_P450"/>
</dbReference>
<evidence type="ECO:0000256" key="9">
    <source>
        <dbReference type="ARBA" id="ARBA00023004"/>
    </source>
</evidence>